<evidence type="ECO:0000313" key="3">
    <source>
        <dbReference type="WBParaSite" id="Hba_13216"/>
    </source>
</evidence>
<dbReference type="AlphaFoldDB" id="A0A1I7X710"/>
<dbReference type="WBParaSite" id="Hba_13216">
    <property type="protein sequence ID" value="Hba_13216"/>
    <property type="gene ID" value="Hba_13216"/>
</dbReference>
<accession>A0A1I7X710</accession>
<sequence>MWLDKVLKQMSPSPQPISSIS</sequence>
<reference evidence="3" key="1">
    <citation type="submission" date="2016-11" db="UniProtKB">
        <authorList>
            <consortium name="WormBaseParasite"/>
        </authorList>
    </citation>
    <scope>IDENTIFICATION</scope>
</reference>
<evidence type="ECO:0000256" key="1">
    <source>
        <dbReference type="SAM" id="MobiDB-lite"/>
    </source>
</evidence>
<organism evidence="2 3">
    <name type="scientific">Heterorhabditis bacteriophora</name>
    <name type="common">Entomopathogenic nematode worm</name>
    <dbReference type="NCBI Taxonomy" id="37862"/>
    <lineage>
        <taxon>Eukaryota</taxon>
        <taxon>Metazoa</taxon>
        <taxon>Ecdysozoa</taxon>
        <taxon>Nematoda</taxon>
        <taxon>Chromadorea</taxon>
        <taxon>Rhabditida</taxon>
        <taxon>Rhabditina</taxon>
        <taxon>Rhabditomorpha</taxon>
        <taxon>Strongyloidea</taxon>
        <taxon>Heterorhabditidae</taxon>
        <taxon>Heterorhabditis</taxon>
    </lineage>
</organism>
<dbReference type="Proteomes" id="UP000095283">
    <property type="component" value="Unplaced"/>
</dbReference>
<feature type="region of interest" description="Disordered" evidence="1">
    <location>
        <begin position="1"/>
        <end position="21"/>
    </location>
</feature>
<protein>
    <submittedName>
        <fullName evidence="3">Uncharacterized protein</fullName>
    </submittedName>
</protein>
<evidence type="ECO:0000313" key="2">
    <source>
        <dbReference type="Proteomes" id="UP000095283"/>
    </source>
</evidence>
<name>A0A1I7X710_HETBA</name>
<keyword evidence="2" id="KW-1185">Reference proteome</keyword>
<proteinExistence type="predicted"/>